<evidence type="ECO:0000256" key="4">
    <source>
        <dbReference type="ARBA" id="ARBA00022737"/>
    </source>
</evidence>
<comment type="catalytic activity">
    <reaction evidence="9">
        <text>L-seryl-[protein] + ATP = O-phospho-L-seryl-[protein] + ADP + H(+)</text>
        <dbReference type="Rhea" id="RHEA:17989"/>
        <dbReference type="Rhea" id="RHEA-COMP:9863"/>
        <dbReference type="Rhea" id="RHEA-COMP:11604"/>
        <dbReference type="ChEBI" id="CHEBI:15378"/>
        <dbReference type="ChEBI" id="CHEBI:29999"/>
        <dbReference type="ChEBI" id="CHEBI:30616"/>
        <dbReference type="ChEBI" id="CHEBI:83421"/>
        <dbReference type="ChEBI" id="CHEBI:456216"/>
        <dbReference type="EC" id="2.7.11.1"/>
    </reaction>
</comment>
<evidence type="ECO:0000256" key="3">
    <source>
        <dbReference type="ARBA" id="ARBA00022679"/>
    </source>
</evidence>
<dbReference type="GO" id="GO:0005524">
    <property type="term" value="F:ATP binding"/>
    <property type="evidence" value="ECO:0007669"/>
    <property type="project" value="UniProtKB-UniRule"/>
</dbReference>
<evidence type="ECO:0000256" key="11">
    <source>
        <dbReference type="SAM" id="Phobius"/>
    </source>
</evidence>
<dbReference type="Pfam" id="PF03793">
    <property type="entry name" value="PASTA"/>
    <property type="match status" value="3"/>
</dbReference>
<feature type="domain" description="PASTA" evidence="13">
    <location>
        <begin position="399"/>
        <end position="467"/>
    </location>
</feature>
<dbReference type="Gene3D" id="3.30.10.20">
    <property type="match status" value="4"/>
</dbReference>
<dbReference type="SMART" id="SM00220">
    <property type="entry name" value="S_TKc"/>
    <property type="match status" value="1"/>
</dbReference>
<evidence type="ECO:0000259" key="13">
    <source>
        <dbReference type="PROSITE" id="PS51178"/>
    </source>
</evidence>
<feature type="domain" description="Protein kinase" evidence="12">
    <location>
        <begin position="18"/>
        <end position="269"/>
    </location>
</feature>
<evidence type="ECO:0000256" key="1">
    <source>
        <dbReference type="ARBA" id="ARBA00012513"/>
    </source>
</evidence>
<evidence type="ECO:0000313" key="15">
    <source>
        <dbReference type="Proteomes" id="UP000334019"/>
    </source>
</evidence>
<accession>A0A5Q2RL98</accession>
<dbReference type="Gene3D" id="1.10.510.10">
    <property type="entry name" value="Transferase(Phosphotransferase) domain 1"/>
    <property type="match status" value="1"/>
</dbReference>
<keyword evidence="3" id="KW-0808">Transferase</keyword>
<dbReference type="KEGG" id="atq:GH723_05630"/>
<dbReference type="SUPFAM" id="SSF56112">
    <property type="entry name" value="Protein kinase-like (PK-like)"/>
    <property type="match status" value="1"/>
</dbReference>
<feature type="domain" description="PASTA" evidence="13">
    <location>
        <begin position="609"/>
        <end position="671"/>
    </location>
</feature>
<dbReference type="InterPro" id="IPR005543">
    <property type="entry name" value="PASTA_dom"/>
</dbReference>
<evidence type="ECO:0000256" key="6">
    <source>
        <dbReference type="ARBA" id="ARBA00022777"/>
    </source>
</evidence>
<evidence type="ECO:0000256" key="7">
    <source>
        <dbReference type="ARBA" id="ARBA00022840"/>
    </source>
</evidence>
<dbReference type="PROSITE" id="PS00107">
    <property type="entry name" value="PROTEIN_KINASE_ATP"/>
    <property type="match status" value="1"/>
</dbReference>
<dbReference type="PANTHER" id="PTHR43289">
    <property type="entry name" value="MITOGEN-ACTIVATED PROTEIN KINASE KINASE KINASE 20-RELATED"/>
    <property type="match status" value="1"/>
</dbReference>
<dbReference type="PROSITE" id="PS51178">
    <property type="entry name" value="PASTA"/>
    <property type="match status" value="3"/>
</dbReference>
<dbReference type="Proteomes" id="UP000334019">
    <property type="component" value="Chromosome"/>
</dbReference>
<dbReference type="EC" id="2.7.11.1" evidence="1"/>
<dbReference type="PROSITE" id="PS50011">
    <property type="entry name" value="PROTEIN_KINASE_DOM"/>
    <property type="match status" value="1"/>
</dbReference>
<keyword evidence="4" id="KW-0677">Repeat</keyword>
<dbReference type="PANTHER" id="PTHR43289:SF6">
    <property type="entry name" value="SERINE_THREONINE-PROTEIN KINASE NEKL-3"/>
    <property type="match status" value="1"/>
</dbReference>
<dbReference type="Pfam" id="PF00069">
    <property type="entry name" value="Pkinase"/>
    <property type="match status" value="1"/>
</dbReference>
<evidence type="ECO:0000256" key="2">
    <source>
        <dbReference type="ARBA" id="ARBA00022527"/>
    </source>
</evidence>
<keyword evidence="7 10" id="KW-0067">ATP-binding</keyword>
<evidence type="ECO:0000256" key="5">
    <source>
        <dbReference type="ARBA" id="ARBA00022741"/>
    </source>
</evidence>
<keyword evidence="5 10" id="KW-0547">Nucleotide-binding</keyword>
<dbReference type="InterPro" id="IPR017441">
    <property type="entry name" value="Protein_kinase_ATP_BS"/>
</dbReference>
<feature type="domain" description="PASTA" evidence="13">
    <location>
        <begin position="541"/>
        <end position="608"/>
    </location>
</feature>
<dbReference type="FunFam" id="3.30.200.20:FF:000035">
    <property type="entry name" value="Serine/threonine protein kinase Stk1"/>
    <property type="match status" value="1"/>
</dbReference>
<evidence type="ECO:0000259" key="12">
    <source>
        <dbReference type="PROSITE" id="PS50011"/>
    </source>
</evidence>
<dbReference type="EMBL" id="CP045851">
    <property type="protein sequence ID" value="QGG94630.1"/>
    <property type="molecule type" value="Genomic_DNA"/>
</dbReference>
<evidence type="ECO:0000256" key="8">
    <source>
        <dbReference type="ARBA" id="ARBA00047899"/>
    </source>
</evidence>
<dbReference type="InterPro" id="IPR008271">
    <property type="entry name" value="Ser/Thr_kinase_AS"/>
</dbReference>
<dbReference type="InterPro" id="IPR000719">
    <property type="entry name" value="Prot_kinase_dom"/>
</dbReference>
<evidence type="ECO:0000313" key="14">
    <source>
        <dbReference type="EMBL" id="QGG94630.1"/>
    </source>
</evidence>
<comment type="catalytic activity">
    <reaction evidence="8">
        <text>L-threonyl-[protein] + ATP = O-phospho-L-threonyl-[protein] + ADP + H(+)</text>
        <dbReference type="Rhea" id="RHEA:46608"/>
        <dbReference type="Rhea" id="RHEA-COMP:11060"/>
        <dbReference type="Rhea" id="RHEA-COMP:11605"/>
        <dbReference type="ChEBI" id="CHEBI:15378"/>
        <dbReference type="ChEBI" id="CHEBI:30013"/>
        <dbReference type="ChEBI" id="CHEBI:30616"/>
        <dbReference type="ChEBI" id="CHEBI:61977"/>
        <dbReference type="ChEBI" id="CHEBI:456216"/>
        <dbReference type="EC" id="2.7.11.1"/>
    </reaction>
</comment>
<feature type="transmembrane region" description="Helical" evidence="11">
    <location>
        <begin position="375"/>
        <end position="394"/>
    </location>
</feature>
<keyword evidence="11" id="KW-0472">Membrane</keyword>
<proteinExistence type="predicted"/>
<feature type="binding site" evidence="10">
    <location>
        <position position="47"/>
    </location>
    <ligand>
        <name>ATP</name>
        <dbReference type="ChEBI" id="CHEBI:30616"/>
    </ligand>
</feature>
<dbReference type="CDD" id="cd06577">
    <property type="entry name" value="PASTA_pknB"/>
    <property type="match status" value="3"/>
</dbReference>
<name>A0A5Q2RL98_9ACTN</name>
<gene>
    <name evidence="14" type="ORF">GH723_05630</name>
</gene>
<evidence type="ECO:0000256" key="10">
    <source>
        <dbReference type="PROSITE-ProRule" id="PRU10141"/>
    </source>
</evidence>
<keyword evidence="2" id="KW-0723">Serine/threonine-protein kinase</keyword>
<organism evidence="14 15">
    <name type="scientific">Actinomarinicola tropica</name>
    <dbReference type="NCBI Taxonomy" id="2789776"/>
    <lineage>
        <taxon>Bacteria</taxon>
        <taxon>Bacillati</taxon>
        <taxon>Actinomycetota</taxon>
        <taxon>Acidimicrobiia</taxon>
        <taxon>Acidimicrobiales</taxon>
        <taxon>Iamiaceae</taxon>
        <taxon>Actinomarinicola</taxon>
    </lineage>
</organism>
<dbReference type="InterPro" id="IPR011009">
    <property type="entry name" value="Kinase-like_dom_sf"/>
</dbReference>
<dbReference type="CDD" id="cd14014">
    <property type="entry name" value="STKc_PknB_like"/>
    <property type="match status" value="1"/>
</dbReference>
<dbReference type="SMART" id="SM00740">
    <property type="entry name" value="PASTA"/>
    <property type="match status" value="4"/>
</dbReference>
<keyword evidence="11" id="KW-0812">Transmembrane</keyword>
<dbReference type="RefSeq" id="WP_153758736.1">
    <property type="nucleotide sequence ID" value="NZ_CP045851.1"/>
</dbReference>
<keyword evidence="15" id="KW-1185">Reference proteome</keyword>
<dbReference type="AlphaFoldDB" id="A0A5Q2RL98"/>
<dbReference type="Gene3D" id="3.30.200.20">
    <property type="entry name" value="Phosphorylase Kinase, domain 1"/>
    <property type="match status" value="1"/>
</dbReference>
<sequence>MALSRMSDLIGRVLDGRYRLVAPIGTGASGRVFLADDVRLRRRVAVKVLHPSLADDESFLRRFQAEAHAAAALNHPHVMAVYDWGRDDVPYLVTEYLGGGSLRAMLDKGRRLTVSQALLVGLEATRGLDYAHRRGFVHRDVKPANILFGDDQRLRIADFGLARALAEAGWTEPSGAVLGTARYASPEQARGEMVDGKADVYALGLTLIEAVSGQVPFAADTTIATLMARVDKEVELDDSFGPLRPVLERACRPDAAERPDAGALAVAFMAAAEKLPRPETLPLVGAVEGDVVGADPSDATIHGAEPDPTLASPVVNVPAPDPTTAVAVPADALSPRARRKAARAEAKAAKKASKEAATLAAAEADEGRRRRRWPWVLVALLVAAVVGVGTAVAVRNLTEPTLYPVDDYVGALADDVEEIVAEYGWTVERELERRTGVPVGTILEQDPAPDTELEEGAESVLRLVVAEGNELTDVPADLVGAPREQVEAALAEAGLAVGEVTEDWSEDVPAGHVIEVRIPEDQLVEGQLPEETAIGLLVSAGPIPRTLPGVAEGASYDSVAADLEADGLVPERVTEASETVPEGAVIRTEPGEGEQVPRGSTVRVIVSSGLPFVTVPDVAGMDEDEAIERLEDAGLTVGTRVGPPRRSVLVTDPPAGESVRQGTEVTIYTRST</sequence>
<protein>
    <recommendedName>
        <fullName evidence="1">non-specific serine/threonine protein kinase</fullName>
        <ecNumber evidence="1">2.7.11.1</ecNumber>
    </recommendedName>
</protein>
<keyword evidence="11" id="KW-1133">Transmembrane helix</keyword>
<evidence type="ECO:0000256" key="9">
    <source>
        <dbReference type="ARBA" id="ARBA00048679"/>
    </source>
</evidence>
<dbReference type="PROSITE" id="PS00108">
    <property type="entry name" value="PROTEIN_KINASE_ST"/>
    <property type="match status" value="1"/>
</dbReference>
<keyword evidence="6" id="KW-0418">Kinase</keyword>
<dbReference type="GO" id="GO:0004674">
    <property type="term" value="F:protein serine/threonine kinase activity"/>
    <property type="evidence" value="ECO:0007669"/>
    <property type="project" value="UniProtKB-KW"/>
</dbReference>
<reference evidence="14 15" key="1">
    <citation type="submission" date="2019-11" db="EMBL/GenBank/DDBJ databases">
        <authorList>
            <person name="He Y."/>
        </authorList>
    </citation>
    <scope>NUCLEOTIDE SEQUENCE [LARGE SCALE GENOMIC DNA]</scope>
    <source>
        <strain evidence="14 15">SCSIO 58843</strain>
    </source>
</reference>